<feature type="compositionally biased region" description="Basic residues" evidence="7">
    <location>
        <begin position="536"/>
        <end position="547"/>
    </location>
</feature>
<dbReference type="AlphaFoldDB" id="A0A327JJL1"/>
<protein>
    <recommendedName>
        <fullName evidence="12">CobW C-terminal domain-containing protein</fullName>
    </recommendedName>
</protein>
<dbReference type="Gene3D" id="3.40.50.300">
    <property type="entry name" value="P-loop containing nucleotide triphosphate hydrolases"/>
    <property type="match status" value="1"/>
</dbReference>
<evidence type="ECO:0000259" key="9">
    <source>
        <dbReference type="Pfam" id="PF07683"/>
    </source>
</evidence>
<dbReference type="InterPro" id="IPR027417">
    <property type="entry name" value="P-loop_NTPase"/>
</dbReference>
<evidence type="ECO:0000256" key="6">
    <source>
        <dbReference type="ARBA" id="ARBA00049117"/>
    </source>
</evidence>
<organism evidence="10 11">
    <name type="scientific">Rhodobium orientis</name>
    <dbReference type="NCBI Taxonomy" id="34017"/>
    <lineage>
        <taxon>Bacteria</taxon>
        <taxon>Pseudomonadati</taxon>
        <taxon>Pseudomonadota</taxon>
        <taxon>Alphaproteobacteria</taxon>
        <taxon>Hyphomicrobiales</taxon>
        <taxon>Rhodobiaceae</taxon>
        <taxon>Rhodobium</taxon>
    </lineage>
</organism>
<evidence type="ECO:0008006" key="12">
    <source>
        <dbReference type="Google" id="ProtNLM"/>
    </source>
</evidence>
<comment type="function">
    <text evidence="5">Zinc chaperone that directly transfers zinc cofactor to target proteins, thereby activating them. Zinc is transferred from the CXCC motif in the GTPase domain to the zinc binding site in target proteins in a process requiring GTP hydrolysis.</text>
</comment>
<dbReference type="Pfam" id="PF02492">
    <property type="entry name" value="cobW"/>
    <property type="match status" value="1"/>
</dbReference>
<feature type="domain" description="CobW C-terminal" evidence="9">
    <location>
        <begin position="567"/>
        <end position="645"/>
    </location>
</feature>
<evidence type="ECO:0000259" key="8">
    <source>
        <dbReference type="Pfam" id="PF02492"/>
    </source>
</evidence>
<evidence type="ECO:0000256" key="2">
    <source>
        <dbReference type="ARBA" id="ARBA00022801"/>
    </source>
</evidence>
<dbReference type="OrthoDB" id="9808822at2"/>
<evidence type="ECO:0000256" key="7">
    <source>
        <dbReference type="SAM" id="MobiDB-lite"/>
    </source>
</evidence>
<comment type="similarity">
    <text evidence="4">Belongs to the SIMIBI class G3E GTPase family. ZNG1 subfamily.</text>
</comment>
<dbReference type="EMBL" id="NPEV01000039">
    <property type="protein sequence ID" value="RAI25896.1"/>
    <property type="molecule type" value="Genomic_DNA"/>
</dbReference>
<dbReference type="InterPro" id="IPR051316">
    <property type="entry name" value="Zinc-reg_GTPase_activator"/>
</dbReference>
<evidence type="ECO:0000256" key="3">
    <source>
        <dbReference type="ARBA" id="ARBA00023186"/>
    </source>
</evidence>
<dbReference type="Proteomes" id="UP000249299">
    <property type="component" value="Unassembled WGS sequence"/>
</dbReference>
<evidence type="ECO:0000313" key="11">
    <source>
        <dbReference type="Proteomes" id="UP000249299"/>
    </source>
</evidence>
<dbReference type="InterPro" id="IPR036627">
    <property type="entry name" value="CobW-likC_sf"/>
</dbReference>
<dbReference type="SUPFAM" id="SSF52540">
    <property type="entry name" value="P-loop containing nucleoside triphosphate hydrolases"/>
    <property type="match status" value="1"/>
</dbReference>
<reference evidence="10 11" key="1">
    <citation type="submission" date="2017-07" db="EMBL/GenBank/DDBJ databases">
        <title>Draft Genome Sequences of Select Purple Nonsulfur Bacteria.</title>
        <authorList>
            <person name="Lasarre B."/>
            <person name="Mckinlay J.B."/>
        </authorList>
    </citation>
    <scope>NUCLEOTIDE SEQUENCE [LARGE SCALE GENOMIC DNA]</scope>
    <source>
        <strain evidence="10 11">DSM 11290</strain>
    </source>
</reference>
<feature type="domain" description="CobW/HypB/UreG nucleotide-binding" evidence="8">
    <location>
        <begin position="299"/>
        <end position="466"/>
    </location>
</feature>
<dbReference type="GO" id="GO:0000166">
    <property type="term" value="F:nucleotide binding"/>
    <property type="evidence" value="ECO:0007669"/>
    <property type="project" value="UniProtKB-KW"/>
</dbReference>
<keyword evidence="3" id="KW-0143">Chaperone</keyword>
<keyword evidence="11" id="KW-1185">Reference proteome</keyword>
<dbReference type="PANTHER" id="PTHR13748:SF62">
    <property type="entry name" value="COBW DOMAIN-CONTAINING PROTEIN"/>
    <property type="match status" value="1"/>
</dbReference>
<sequence>MTASLFPRLFGPAGPQGLSNDALAGLPRSWMTAACMDARFRRAEGWLGLSQCDSDPRAFTCRIDKRPGVYGLIPVNVTADGDPANVDYALCYFPDADEPLLDSFAISAAILAATDGTPERLRDFPAHPDLIAAFSIASLRLAVATDGAAIGLALTAERRRRVLVEAGIEAPGGGFVVAPGAADEDLAAFDVARDLVAVLAAGLTVSSGAAPARIDAFEASSSVTLWRTAGSLATVSAAGAYRDTDRLVWGEAPALGRCLEPLGGTLRADAGLERYRRDPIPLVPATERPESYGDRPRLIVLSGFLGSGKTTFLNQFIEYHVGRNELVTVIQNELGETGVDAMLLEGDDSVMAVDAGCVCCTLSGALAPAIRTLKERFAPDMIVLETTGLANPLNMVEELRDLDDLVQLDAVVTVVDAARYFTTIADSEIASGQIAAADTLVLNKCDLVDDATLVAIHADLSRRAPGVNVIEARQGRVNPKLLGAGFSRLLADEEDEVPCCCGHAHGRDHCDGEGHGQCHGDGHHGDGHHGDGDHCHAHHHDHHHAHAHGHDHDHASHLGEGFSYLKLTLPDEVDIDVLSRLLVECPDAVDRVKGVVKLKGVDEPQILQFVPGHAEFVAPERAVTEPPFLIVIGRGVDSPDLSAHWAPLTEEAPEPESQDLESPHVVH</sequence>
<gene>
    <name evidence="10" type="ORF">CH339_16300</name>
</gene>
<evidence type="ECO:0000256" key="5">
    <source>
        <dbReference type="ARBA" id="ARBA00045658"/>
    </source>
</evidence>
<accession>A0A327JJL1</accession>
<dbReference type="PANTHER" id="PTHR13748">
    <property type="entry name" value="COBW-RELATED"/>
    <property type="match status" value="1"/>
</dbReference>
<dbReference type="InterPro" id="IPR011629">
    <property type="entry name" value="CobW-like_C"/>
</dbReference>
<keyword evidence="1" id="KW-0547">Nucleotide-binding</keyword>
<dbReference type="RefSeq" id="WP_111435447.1">
    <property type="nucleotide sequence ID" value="NZ_JACIGG010000003.1"/>
</dbReference>
<dbReference type="Gene3D" id="3.30.1220.10">
    <property type="entry name" value="CobW-like, C-terminal domain"/>
    <property type="match status" value="1"/>
</dbReference>
<name>A0A327JJL1_9HYPH</name>
<keyword evidence="2" id="KW-0378">Hydrolase</keyword>
<dbReference type="CDD" id="cd03112">
    <property type="entry name" value="CobW-like"/>
    <property type="match status" value="1"/>
</dbReference>
<proteinExistence type="inferred from homology"/>
<evidence type="ECO:0000313" key="10">
    <source>
        <dbReference type="EMBL" id="RAI25896.1"/>
    </source>
</evidence>
<feature type="region of interest" description="Disordered" evidence="7">
    <location>
        <begin position="533"/>
        <end position="554"/>
    </location>
</feature>
<dbReference type="SUPFAM" id="SSF90002">
    <property type="entry name" value="Hypothetical protein YjiA, C-terminal domain"/>
    <property type="match status" value="1"/>
</dbReference>
<comment type="catalytic activity">
    <reaction evidence="6">
        <text>GTP + H2O = GDP + phosphate + H(+)</text>
        <dbReference type="Rhea" id="RHEA:19669"/>
        <dbReference type="ChEBI" id="CHEBI:15377"/>
        <dbReference type="ChEBI" id="CHEBI:15378"/>
        <dbReference type="ChEBI" id="CHEBI:37565"/>
        <dbReference type="ChEBI" id="CHEBI:43474"/>
        <dbReference type="ChEBI" id="CHEBI:58189"/>
    </reaction>
    <physiologicalReaction direction="left-to-right" evidence="6">
        <dbReference type="Rhea" id="RHEA:19670"/>
    </physiologicalReaction>
</comment>
<evidence type="ECO:0000256" key="4">
    <source>
        <dbReference type="ARBA" id="ARBA00034320"/>
    </source>
</evidence>
<dbReference type="GO" id="GO:0016787">
    <property type="term" value="F:hydrolase activity"/>
    <property type="evidence" value="ECO:0007669"/>
    <property type="project" value="UniProtKB-KW"/>
</dbReference>
<comment type="caution">
    <text evidence="10">The sequence shown here is derived from an EMBL/GenBank/DDBJ whole genome shotgun (WGS) entry which is preliminary data.</text>
</comment>
<evidence type="ECO:0000256" key="1">
    <source>
        <dbReference type="ARBA" id="ARBA00022741"/>
    </source>
</evidence>
<dbReference type="InterPro" id="IPR003495">
    <property type="entry name" value="CobW/HypB/UreG_nucleotide-bd"/>
</dbReference>
<dbReference type="GO" id="GO:0005737">
    <property type="term" value="C:cytoplasm"/>
    <property type="evidence" value="ECO:0007669"/>
    <property type="project" value="TreeGrafter"/>
</dbReference>
<dbReference type="Pfam" id="PF07683">
    <property type="entry name" value="CobW_C"/>
    <property type="match status" value="1"/>
</dbReference>